<dbReference type="PANTHER" id="PTHR36118:SF1">
    <property type="entry name" value="ION-TRANSLOCATING OXIDOREDUCTASE COMPLEX SUBUNIT G"/>
    <property type="match status" value="1"/>
</dbReference>
<evidence type="ECO:0000313" key="7">
    <source>
        <dbReference type="EMBL" id="MDT3282940.1"/>
    </source>
</evidence>
<dbReference type="Proteomes" id="UP001249505">
    <property type="component" value="Unassembled WGS sequence"/>
</dbReference>
<keyword evidence="1" id="KW-0813">Transport</keyword>
<evidence type="ECO:0000313" key="8">
    <source>
        <dbReference type="Proteomes" id="UP001249505"/>
    </source>
</evidence>
<keyword evidence="8" id="KW-1185">Reference proteome</keyword>
<dbReference type="Pfam" id="PF04205">
    <property type="entry name" value="FMN_bind"/>
    <property type="match status" value="1"/>
</dbReference>
<feature type="domain" description="FMN-binding" evidence="6">
    <location>
        <begin position="93"/>
        <end position="174"/>
    </location>
</feature>
<reference evidence="7 8" key="1">
    <citation type="submission" date="2023-07" db="EMBL/GenBank/DDBJ databases">
        <title>Novel Shewanella species isolated from Baltic Sea sediments.</title>
        <authorList>
            <person name="Martin-Rodriguez A.J."/>
        </authorList>
    </citation>
    <scope>NUCLEOTIDE SEQUENCE [LARGE SCALE GENOMIC DNA]</scope>
    <source>
        <strain evidence="7 8">SP2S1-2</strain>
    </source>
</reference>
<proteinExistence type="predicted"/>
<keyword evidence="2" id="KW-0597">Phosphoprotein</keyword>
<evidence type="ECO:0000256" key="5">
    <source>
        <dbReference type="ARBA" id="ARBA00022982"/>
    </source>
</evidence>
<keyword evidence="4" id="KW-0288">FMN</keyword>
<evidence type="ECO:0000259" key="6">
    <source>
        <dbReference type="SMART" id="SM00900"/>
    </source>
</evidence>
<dbReference type="EMBL" id="JAUOES010000048">
    <property type="protein sequence ID" value="MDT3282940.1"/>
    <property type="molecule type" value="Genomic_DNA"/>
</dbReference>
<name>A0ABU3G5L8_9GAMM</name>
<dbReference type="SMART" id="SM00900">
    <property type="entry name" value="FMN_bind"/>
    <property type="match status" value="1"/>
</dbReference>
<dbReference type="RefSeq" id="WP_071938471.1">
    <property type="nucleotide sequence ID" value="NZ_JAUOES010000048.1"/>
</dbReference>
<evidence type="ECO:0000256" key="3">
    <source>
        <dbReference type="ARBA" id="ARBA00022630"/>
    </source>
</evidence>
<organism evidence="7 8">
    <name type="scientific">Shewanella scandinavica</name>
    <dbReference type="NCBI Taxonomy" id="3063538"/>
    <lineage>
        <taxon>Bacteria</taxon>
        <taxon>Pseudomonadati</taxon>
        <taxon>Pseudomonadota</taxon>
        <taxon>Gammaproteobacteria</taxon>
        <taxon>Alteromonadales</taxon>
        <taxon>Shewanellaceae</taxon>
        <taxon>Shewanella</taxon>
    </lineage>
</organism>
<evidence type="ECO:0000256" key="2">
    <source>
        <dbReference type="ARBA" id="ARBA00022553"/>
    </source>
</evidence>
<protein>
    <submittedName>
        <fullName evidence="7">FMN-binding protein</fullName>
    </submittedName>
</protein>
<gene>
    <name evidence="7" type="ORF">Q4Q50_21900</name>
</gene>
<comment type="caution">
    <text evidence="7">The sequence shown here is derived from an EMBL/GenBank/DDBJ whole genome shotgun (WGS) entry which is preliminary data.</text>
</comment>
<evidence type="ECO:0000256" key="4">
    <source>
        <dbReference type="ARBA" id="ARBA00022643"/>
    </source>
</evidence>
<keyword evidence="5" id="KW-0249">Electron transport</keyword>
<sequence length="184" mass="20735">MAQTYWNSLWFMPMVVVTVPAFAADYLTVAQAQALIFDQAAVFSERPTLLSSDAKDQIKDLSGVRQRQDQQPIWKVEKDGQFLGWFMVDDVVGKHEYITYAVGISPQGEVLGLEVLSYRETHGGQVREASWRQQFHGKTLNDPFKLDEDVTNISGATLSCRNLLDGVKRLLVIHQLFLSQTALS</sequence>
<dbReference type="InterPro" id="IPR007329">
    <property type="entry name" value="FMN-bd"/>
</dbReference>
<dbReference type="PANTHER" id="PTHR36118">
    <property type="entry name" value="ION-TRANSLOCATING OXIDOREDUCTASE COMPLEX SUBUNIT G"/>
    <property type="match status" value="1"/>
</dbReference>
<keyword evidence="3" id="KW-0285">Flavoprotein</keyword>
<dbReference type="InterPro" id="IPR010209">
    <property type="entry name" value="Ion_transpt_RnfG/RsxG"/>
</dbReference>
<evidence type="ECO:0000256" key="1">
    <source>
        <dbReference type="ARBA" id="ARBA00022448"/>
    </source>
</evidence>
<accession>A0ABU3G5L8</accession>